<feature type="domain" description="Orc1-like AAA ATPase" evidence="1">
    <location>
        <begin position="18"/>
        <end position="171"/>
    </location>
</feature>
<dbReference type="AlphaFoldDB" id="A0A0Q1DXU2"/>
<reference evidence="2 3" key="1">
    <citation type="submission" date="2015-10" db="EMBL/GenBank/DDBJ databases">
        <title>Corynebacteirum lowii and Corynebacterium oculi species nova, derived from human clinical disease and and emended description of Corynebacterium mastiditis.</title>
        <authorList>
            <person name="Bernard K."/>
            <person name="Pacheco A.L."/>
            <person name="Mcdougall C."/>
            <person name="Burtx T."/>
            <person name="Weibe D."/>
            <person name="Tyler S."/>
            <person name="Olson A.B."/>
            <person name="Cnockaert M."/>
            <person name="Eguchi H."/>
            <person name="Kuwahara T."/>
            <person name="Nakayama-Imaohji H."/>
            <person name="Boudewijins M."/>
            <person name="Van Hoecke F."/>
            <person name="Bernier A.-M."/>
            <person name="Vandamme P."/>
        </authorList>
    </citation>
    <scope>NUCLEOTIDE SEQUENCE [LARGE SCALE GENOMIC DNA]</scope>
    <source>
        <strain evidence="2 3">NML 130210</strain>
    </source>
</reference>
<organism evidence="2 3">
    <name type="scientific">Corynebacterium oculi</name>
    <dbReference type="NCBI Taxonomy" id="1544416"/>
    <lineage>
        <taxon>Bacteria</taxon>
        <taxon>Bacillati</taxon>
        <taxon>Actinomycetota</taxon>
        <taxon>Actinomycetes</taxon>
        <taxon>Mycobacteriales</taxon>
        <taxon>Corynebacteriaceae</taxon>
        <taxon>Corynebacterium</taxon>
    </lineage>
</organism>
<evidence type="ECO:0000313" key="3">
    <source>
        <dbReference type="Proteomes" id="UP000050517"/>
    </source>
</evidence>
<evidence type="ECO:0000259" key="1">
    <source>
        <dbReference type="Pfam" id="PF13191"/>
    </source>
</evidence>
<protein>
    <recommendedName>
        <fullName evidence="1">Orc1-like AAA ATPase domain-containing protein</fullName>
    </recommendedName>
</protein>
<comment type="caution">
    <text evidence="2">The sequence shown here is derived from an EMBL/GenBank/DDBJ whole genome shotgun (WGS) entry which is preliminary data.</text>
</comment>
<dbReference type="Proteomes" id="UP000050517">
    <property type="component" value="Unassembled WGS sequence"/>
</dbReference>
<keyword evidence="3" id="KW-1185">Reference proteome</keyword>
<dbReference type="RefSeq" id="WP_055121451.1">
    <property type="nucleotide sequence ID" value="NZ_LKST01000001.1"/>
</dbReference>
<dbReference type="SUPFAM" id="SSF52540">
    <property type="entry name" value="P-loop containing nucleoside triphosphate hydrolases"/>
    <property type="match status" value="1"/>
</dbReference>
<dbReference type="EMBL" id="LKST01000001">
    <property type="protein sequence ID" value="KQB85071.1"/>
    <property type="molecule type" value="Genomic_DNA"/>
</dbReference>
<sequence>MAPRNPFRPTFGIVPEVVAGRSGTVAQVSLALDEGAGSPYRFTLISGARGSGKTVLLNLLEKEARARGWTPLRVTAAGTMLGKLTQTDLPKLLAEHSPNAHRTQVTGGSLPGLGSLSVTRTQRYPYQESIHSLLREAVTTLDARGGGLFLSLDELQSASPEHLHTLTDAIQDVVRDELPIALTVAGLPFEIAELLDHPGTTFLRRAVPVPLTALPQAEVEATLRDTALRGNKHFNDEAARTAAKATQGYPYLVQLLGSVAWALADKEITPATIDTALPLVIERMGLQVHAPALRGVPEREREYLLHMAGGTRPMPTGEIAAAMKIPANQQSTYRRRLIERGLIAPAGYGRVDFALPYLEEYLRGVEGD</sequence>
<name>A0A0Q1DXU2_9CORY</name>
<dbReference type="PANTHER" id="PTHR34301">
    <property type="entry name" value="DNA-BINDING PROTEIN-RELATED"/>
    <property type="match status" value="1"/>
</dbReference>
<dbReference type="InterPro" id="IPR041664">
    <property type="entry name" value="AAA_16"/>
</dbReference>
<proteinExistence type="predicted"/>
<dbReference type="OrthoDB" id="2020141at2"/>
<dbReference type="STRING" id="1544416.Cocul_00206"/>
<gene>
    <name evidence="2" type="ORF">Cocul_00206</name>
</gene>
<dbReference type="InterPro" id="IPR027417">
    <property type="entry name" value="P-loop_NTPase"/>
</dbReference>
<dbReference type="PATRIC" id="fig|1544416.3.peg.210"/>
<evidence type="ECO:0000313" key="2">
    <source>
        <dbReference type="EMBL" id="KQB85071.1"/>
    </source>
</evidence>
<dbReference type="Pfam" id="PF13191">
    <property type="entry name" value="AAA_16"/>
    <property type="match status" value="1"/>
</dbReference>
<dbReference type="PANTHER" id="PTHR34301:SF8">
    <property type="entry name" value="ATPASE DOMAIN-CONTAINING PROTEIN"/>
    <property type="match status" value="1"/>
</dbReference>
<accession>A0A0Q1DXU2</accession>